<dbReference type="AlphaFoldDB" id="A0A6I4RQF0"/>
<comment type="caution">
    <text evidence="1">The sequence shown here is derived from an EMBL/GenBank/DDBJ whole genome shotgun (WGS) entry which is preliminary data.</text>
</comment>
<organism evidence="1 2">
    <name type="scientific">Francisella tularensis</name>
    <dbReference type="NCBI Taxonomy" id="263"/>
    <lineage>
        <taxon>Bacteria</taxon>
        <taxon>Pseudomonadati</taxon>
        <taxon>Pseudomonadota</taxon>
        <taxon>Gammaproteobacteria</taxon>
        <taxon>Thiotrichales</taxon>
        <taxon>Francisellaceae</taxon>
        <taxon>Francisella</taxon>
    </lineage>
</organism>
<accession>A0A6I4RQF0</accession>
<name>A0A6I4RQF0_FRATU</name>
<dbReference type="Proteomes" id="UP000469081">
    <property type="component" value="Unassembled WGS sequence"/>
</dbReference>
<proteinExistence type="predicted"/>
<gene>
    <name evidence="1" type="ORF">FNC33_00715</name>
</gene>
<sequence length="59" mass="6571">MDIHDTCSTNITILCSKAQSLPKWQTPHLVRIISNNTGYIKGKNVQGQETDIIFEQGPS</sequence>
<evidence type="ECO:0000313" key="1">
    <source>
        <dbReference type="EMBL" id="MWZ39078.1"/>
    </source>
</evidence>
<dbReference type="EMBL" id="VJEZ01000001">
    <property type="protein sequence ID" value="MWZ39078.1"/>
    <property type="molecule type" value="Genomic_DNA"/>
</dbReference>
<protein>
    <submittedName>
        <fullName evidence="1">Uncharacterized protein</fullName>
    </submittedName>
</protein>
<dbReference type="RefSeq" id="WP_033144280.1">
    <property type="nucleotide sequence ID" value="NZ_VJEZ01000001.1"/>
</dbReference>
<evidence type="ECO:0000313" key="2">
    <source>
        <dbReference type="Proteomes" id="UP000469081"/>
    </source>
</evidence>
<reference evidence="1 2" key="1">
    <citation type="submission" date="2019-06" db="EMBL/GenBank/DDBJ databases">
        <title>Phylogeography and genetic diversity of Francisella tularensis subsp. holarctica in France (1947-2018).</title>
        <authorList>
            <person name="Kevin M."/>
            <person name="Madani N."/>
            <person name="Maurin M."/>
        </authorList>
    </citation>
    <scope>NUCLEOTIDE SEQUENCE [LARGE SCALE GENOMIC DNA]</scope>
    <source>
        <strain evidence="1 2">ATCC 15482</strain>
    </source>
</reference>